<reference evidence="4 5" key="1">
    <citation type="journal article" date="2020" name="IScience">
        <title>Genome Sequencing of the Endangered Kingdonia uniflora (Circaeasteraceae, Ranunculales) Reveals Potential Mechanisms of Evolutionary Specialization.</title>
        <authorList>
            <person name="Sun Y."/>
            <person name="Deng T."/>
            <person name="Zhang A."/>
            <person name="Moore M.J."/>
            <person name="Landis J.B."/>
            <person name="Lin N."/>
            <person name="Zhang H."/>
            <person name="Zhang X."/>
            <person name="Huang J."/>
            <person name="Zhang X."/>
            <person name="Sun H."/>
            <person name="Wang H."/>
        </authorList>
    </citation>
    <scope>NUCLEOTIDE SEQUENCE [LARGE SCALE GENOMIC DNA]</scope>
    <source>
        <strain evidence="4">TB1705</strain>
        <tissue evidence="4">Leaf</tissue>
    </source>
</reference>
<protein>
    <recommendedName>
        <fullName evidence="6">DUF547 domain-containing protein</fullName>
    </recommendedName>
</protein>
<evidence type="ECO:0000313" key="4">
    <source>
        <dbReference type="EMBL" id="KAF6166564.1"/>
    </source>
</evidence>
<evidence type="ECO:0008006" key="6">
    <source>
        <dbReference type="Google" id="ProtNLM"/>
    </source>
</evidence>
<dbReference type="Pfam" id="PF04784">
    <property type="entry name" value="DUF547"/>
    <property type="match status" value="1"/>
</dbReference>
<organism evidence="4 5">
    <name type="scientific">Kingdonia uniflora</name>
    <dbReference type="NCBI Taxonomy" id="39325"/>
    <lineage>
        <taxon>Eukaryota</taxon>
        <taxon>Viridiplantae</taxon>
        <taxon>Streptophyta</taxon>
        <taxon>Embryophyta</taxon>
        <taxon>Tracheophyta</taxon>
        <taxon>Spermatophyta</taxon>
        <taxon>Magnoliopsida</taxon>
        <taxon>Ranunculales</taxon>
        <taxon>Circaeasteraceae</taxon>
        <taxon>Kingdonia</taxon>
    </lineage>
</organism>
<dbReference type="AlphaFoldDB" id="A0A7J7NHS3"/>
<dbReference type="EMBL" id="JACGCM010000786">
    <property type="protein sequence ID" value="KAF6166564.1"/>
    <property type="molecule type" value="Genomic_DNA"/>
</dbReference>
<comment type="caution">
    <text evidence="4">The sequence shown here is derived from an EMBL/GenBank/DDBJ whole genome shotgun (WGS) entry which is preliminary data.</text>
</comment>
<keyword evidence="1" id="KW-0472">Membrane</keyword>
<dbReference type="InterPro" id="IPR006869">
    <property type="entry name" value="DUF547"/>
</dbReference>
<dbReference type="OrthoDB" id="418495at2759"/>
<keyword evidence="5" id="KW-1185">Reference proteome</keyword>
<accession>A0A7J7NHS3</accession>
<sequence>MMVDTGSTIKIRFQSTIEQIGLAYQVKASDMDINGFNKSKEEQVGKIILPITTGPATIDVTFYAVNAKSRYNGEVKWLDSSLKSFTSMGVSLKHTHSMSFSDFDKRYEEDTLNTCHETSHHLNKKGEGEMKCWIKPEKKQSTNTVLHGSMKQEILHLETRLQDQFVERKALEKALGSFSDISNNTSIPKPAKELIREIAELEVEVVYLEQYLLSLYRKAFDQKESSASPSRKVERLESPSIIAGIDARSKRKHSVVQASQLLVHRDSLSNQHKELNDIEATEKLLDSGIHRSQSSLSQRSTYSTGISTPMGNLANELRLCHSQPLSFLQHGQIATSNVVSLADHLGTRIADHIPQTPNKISEDMIKCMSSIYCKLSDPPLMHHGFSSPSSSISSVSELSPQEQYDMWNTWGRNESSFDRRFDNHFHIDESKEFSGPYNTMLEVPSICRDSKMLNEIDDMLQNYRSLVCQLEEVTPRKMKHEEKLAFWINIHNALVMHALLVYGIPQNNVKRTSLLLKAAYNVGGRTISTETIQSSILGCRMPRPVKWLRILFSPRTKFKVGDERRLYAIEHPEPLLHFALCSGSHSDPAIRIYTPKRVHQELSVAKEEYIRASFVVVKEQKFLLPKIVESFAKDSGLHRVDVVEMIQQFVPKTLGTFASQGHWTLVDMDVTKVSHSTIAASCLSFCKVQQLKRAYAALRSVAYVATTNPLISQQTTQQQGSLCYIHNIKVELILLKSTPHYREAAVDALMPRSSMVPCGYIQTVLSCRVVLAQTTLGGLLLRHGCESIKPKRPNYEALQQQQRYEREATLSVIDQSRKILLTNLKEYKGEDLEVIRDALAFASETVDHTEDLLLPPYPTRSPHPSNFLSIRKLARNGFTIRSPVQDAKEKEQVQNPKKLSVGVYNLIGMAAKTVLTLVGVISILSLAGFQPRLRKNNSQFKILDFFQKPLAAEEQGVAIQCPPGKVLVMEEGEPRCLVKERVEIPFESVVMTPDISYG</sequence>
<feature type="domain" description="DUF547" evidence="2">
    <location>
        <begin position="476"/>
        <end position="610"/>
    </location>
</feature>
<keyword evidence="1" id="KW-1133">Transmembrane helix</keyword>
<feature type="domain" description="Ternary complex factor MIP1 leucine-zipper" evidence="3">
    <location>
        <begin position="149"/>
        <end position="222"/>
    </location>
</feature>
<dbReference type="InterPro" id="IPR025757">
    <property type="entry name" value="MIP1_Leuzipper"/>
</dbReference>
<dbReference type="PANTHER" id="PTHR23054">
    <property type="entry name" value="TERNARY COMPLEX FACTOR MIP1, LEUCINE-ZIPPER-RELATED"/>
    <property type="match status" value="1"/>
</dbReference>
<dbReference type="Proteomes" id="UP000541444">
    <property type="component" value="Unassembled WGS sequence"/>
</dbReference>
<name>A0A7J7NHS3_9MAGN</name>
<evidence type="ECO:0000259" key="2">
    <source>
        <dbReference type="Pfam" id="PF04784"/>
    </source>
</evidence>
<evidence type="ECO:0000313" key="5">
    <source>
        <dbReference type="Proteomes" id="UP000541444"/>
    </source>
</evidence>
<dbReference type="Pfam" id="PF14389">
    <property type="entry name" value="Lzipper-MIP1"/>
    <property type="match status" value="1"/>
</dbReference>
<gene>
    <name evidence="4" type="ORF">GIB67_005426</name>
</gene>
<keyword evidence="1" id="KW-0812">Transmembrane</keyword>
<feature type="transmembrane region" description="Helical" evidence="1">
    <location>
        <begin position="903"/>
        <end position="929"/>
    </location>
</feature>
<proteinExistence type="predicted"/>
<dbReference type="PANTHER" id="PTHR23054:SF18">
    <property type="entry name" value="TERNARY COMPLEX FACTOR MIP1, LEUCINE-ZIPPER"/>
    <property type="match status" value="1"/>
</dbReference>
<evidence type="ECO:0000256" key="1">
    <source>
        <dbReference type="SAM" id="Phobius"/>
    </source>
</evidence>
<evidence type="ECO:0000259" key="3">
    <source>
        <dbReference type="Pfam" id="PF14389"/>
    </source>
</evidence>
<dbReference type="CDD" id="cd00303">
    <property type="entry name" value="retropepsin_like"/>
    <property type="match status" value="1"/>
</dbReference>